<reference evidence="3" key="1">
    <citation type="submission" date="2016-11" db="EMBL/GenBank/DDBJ databases">
        <authorList>
            <person name="Varghese N."/>
            <person name="Submissions S."/>
        </authorList>
    </citation>
    <scope>NUCLEOTIDE SEQUENCE [LARGE SCALE GENOMIC DNA]</scope>
    <source>
        <strain evidence="3">DSM 26991</strain>
    </source>
</reference>
<name>A0A1M5FAQ0_9BACE</name>
<dbReference type="Pfam" id="PF18990">
    <property type="entry name" value="DUF5723"/>
    <property type="match status" value="1"/>
</dbReference>
<proteinExistence type="predicted"/>
<sequence>MKLRLQIIILFLFAGGASTNILAQTLNSSYFLEGATFRHQLNPAFMGQRNYISIPLLGNVNVGTSSNVGLTDFIYKYNDPESKHDLTTFMSSSVSREEFLGNLKTNNQINTSFGLTILSAGFYGCGGFNTIELGVKSNTSVNLPYELFNFMKTGMDQEVYHIKNFAANSNNYVELALGHAHEINDRLTIGAKLKFLVGGANVDTKIDQMDVELTGDKWQAMANGTINTAVGGGYYKTKVENPGEISGYDVDKAGPAGYGAGIDLGVTYRIGDNFILSASVLDLGFINWKNSLKGATRNNEPFTFDGFNNIAVDPEEGDPNSVDEQFENMKDDLEDMTKFYDEGKVNRTTTLASTVNFGAEYLFFNDKMSLGALATTHINKPYTWSQAMASLNIRPARWLDASVNYSYSTFGPNLGWMLNIHPKGFTFFVGSDRMITNVTPQYIPTNNFNTNICFGFNITFGRCRN</sequence>
<evidence type="ECO:0000313" key="2">
    <source>
        <dbReference type="EMBL" id="SHF88587.1"/>
    </source>
</evidence>
<accession>A0A1M5FAQ0</accession>
<feature type="domain" description="DUF5723" evidence="1">
    <location>
        <begin position="43"/>
        <end position="432"/>
    </location>
</feature>
<dbReference type="AlphaFoldDB" id="A0A1M5FAQ0"/>
<gene>
    <name evidence="2" type="ORF">SAMN05444405_11628</name>
</gene>
<dbReference type="Proteomes" id="UP000184509">
    <property type="component" value="Unassembled WGS sequence"/>
</dbReference>
<dbReference type="RefSeq" id="WP_073403269.1">
    <property type="nucleotide sequence ID" value="NZ_FQTV01000016.1"/>
</dbReference>
<protein>
    <recommendedName>
        <fullName evidence="1">DUF5723 domain-containing protein</fullName>
    </recommendedName>
</protein>
<dbReference type="STRING" id="1297750.SAMN05444405_11628"/>
<keyword evidence="3" id="KW-1185">Reference proteome</keyword>
<dbReference type="InterPro" id="IPR043781">
    <property type="entry name" value="DUF5723"/>
</dbReference>
<organism evidence="2 3">
    <name type="scientific">Bacteroides luti</name>
    <dbReference type="NCBI Taxonomy" id="1297750"/>
    <lineage>
        <taxon>Bacteria</taxon>
        <taxon>Pseudomonadati</taxon>
        <taxon>Bacteroidota</taxon>
        <taxon>Bacteroidia</taxon>
        <taxon>Bacteroidales</taxon>
        <taxon>Bacteroidaceae</taxon>
        <taxon>Bacteroides</taxon>
    </lineage>
</organism>
<evidence type="ECO:0000313" key="3">
    <source>
        <dbReference type="Proteomes" id="UP000184509"/>
    </source>
</evidence>
<evidence type="ECO:0000259" key="1">
    <source>
        <dbReference type="Pfam" id="PF18990"/>
    </source>
</evidence>
<dbReference type="OrthoDB" id="1489601at2"/>
<dbReference type="EMBL" id="FQTV01000016">
    <property type="protein sequence ID" value="SHF88587.1"/>
    <property type="molecule type" value="Genomic_DNA"/>
</dbReference>